<sequence length="108" mass="11701">MVKIRLRRIGRKKAPVYRLVVADSKSPRDGKFIEIIGQYAPRQSAGEGGLNVQADRALYWLSVGAQPTDTARSLLRKAGVLKIRHETRLAAKLQAGAVPVSDAAPAPD</sequence>
<dbReference type="InterPro" id="IPR000307">
    <property type="entry name" value="Ribosomal_bS16"/>
</dbReference>
<dbReference type="EMBL" id="CADCTU010000833">
    <property type="protein sequence ID" value="CAA9357947.1"/>
    <property type="molecule type" value="Genomic_DNA"/>
</dbReference>
<evidence type="ECO:0000313" key="4">
    <source>
        <dbReference type="EMBL" id="CAA9357947.1"/>
    </source>
</evidence>
<reference evidence="4" key="1">
    <citation type="submission" date="2020-02" db="EMBL/GenBank/DDBJ databases">
        <authorList>
            <person name="Meier V. D."/>
        </authorList>
    </citation>
    <scope>NUCLEOTIDE SEQUENCE</scope>
    <source>
        <strain evidence="4">AVDCRST_MAG11</strain>
    </source>
</reference>
<dbReference type="PANTHER" id="PTHR12919:SF20">
    <property type="entry name" value="SMALL RIBOSOMAL SUBUNIT PROTEIN BS16M"/>
    <property type="match status" value="1"/>
</dbReference>
<dbReference type="InterPro" id="IPR023803">
    <property type="entry name" value="Ribosomal_bS16_dom_sf"/>
</dbReference>
<dbReference type="HAMAP" id="MF_00385">
    <property type="entry name" value="Ribosomal_bS16"/>
    <property type="match status" value="1"/>
</dbReference>
<evidence type="ECO:0000256" key="2">
    <source>
        <dbReference type="ARBA" id="ARBA00023274"/>
    </source>
</evidence>
<dbReference type="GO" id="GO:0005737">
    <property type="term" value="C:cytoplasm"/>
    <property type="evidence" value="ECO:0007669"/>
    <property type="project" value="UniProtKB-ARBA"/>
</dbReference>
<protein>
    <recommendedName>
        <fullName evidence="3">30S ribosomal protein S16</fullName>
    </recommendedName>
</protein>
<proteinExistence type="inferred from homology"/>
<name>A0A6J4MKR1_9BACT</name>
<keyword evidence="1 4" id="KW-0689">Ribosomal protein</keyword>
<dbReference type="PANTHER" id="PTHR12919">
    <property type="entry name" value="30S RIBOSOMAL PROTEIN S16"/>
    <property type="match status" value="1"/>
</dbReference>
<dbReference type="AlphaFoldDB" id="A0A6J4MKR1"/>
<organism evidence="4">
    <name type="scientific">uncultured Gemmatimonadaceae bacterium</name>
    <dbReference type="NCBI Taxonomy" id="246130"/>
    <lineage>
        <taxon>Bacteria</taxon>
        <taxon>Pseudomonadati</taxon>
        <taxon>Gemmatimonadota</taxon>
        <taxon>Gemmatimonadia</taxon>
        <taxon>Gemmatimonadales</taxon>
        <taxon>Gemmatimonadaceae</taxon>
        <taxon>environmental samples</taxon>
    </lineage>
</organism>
<gene>
    <name evidence="4" type="ORF">AVDCRST_MAG11-3923</name>
</gene>
<evidence type="ECO:0000256" key="3">
    <source>
        <dbReference type="ARBA" id="ARBA00035310"/>
    </source>
</evidence>
<dbReference type="SUPFAM" id="SSF54565">
    <property type="entry name" value="Ribosomal protein S16"/>
    <property type="match status" value="1"/>
</dbReference>
<accession>A0A6J4MKR1</accession>
<feature type="non-terminal residue" evidence="4">
    <location>
        <position position="108"/>
    </location>
</feature>
<dbReference type="GO" id="GO:0003735">
    <property type="term" value="F:structural constituent of ribosome"/>
    <property type="evidence" value="ECO:0007669"/>
    <property type="project" value="InterPro"/>
</dbReference>
<dbReference type="GO" id="GO:0006412">
    <property type="term" value="P:translation"/>
    <property type="evidence" value="ECO:0007669"/>
    <property type="project" value="InterPro"/>
</dbReference>
<dbReference type="Gene3D" id="3.30.1320.10">
    <property type="match status" value="1"/>
</dbReference>
<evidence type="ECO:0000256" key="1">
    <source>
        <dbReference type="ARBA" id="ARBA00022980"/>
    </source>
</evidence>
<keyword evidence="2" id="KW-0687">Ribonucleoprotein</keyword>
<dbReference type="GO" id="GO:0015935">
    <property type="term" value="C:small ribosomal subunit"/>
    <property type="evidence" value="ECO:0007669"/>
    <property type="project" value="TreeGrafter"/>
</dbReference>
<dbReference type="Pfam" id="PF00886">
    <property type="entry name" value="Ribosomal_S16"/>
    <property type="match status" value="1"/>
</dbReference>
<dbReference type="NCBIfam" id="TIGR00002">
    <property type="entry name" value="S16"/>
    <property type="match status" value="1"/>
</dbReference>